<comment type="caution">
    <text evidence="3">The sequence shown here is derived from an EMBL/GenBank/DDBJ whole genome shotgun (WGS) entry which is preliminary data.</text>
</comment>
<feature type="compositionally biased region" description="Low complexity" evidence="1">
    <location>
        <begin position="39"/>
        <end position="55"/>
    </location>
</feature>
<keyword evidence="2" id="KW-0732">Signal</keyword>
<organism evidence="3 4">
    <name type="scientific">Actinomycetospora chibensis</name>
    <dbReference type="NCBI Taxonomy" id="663606"/>
    <lineage>
        <taxon>Bacteria</taxon>
        <taxon>Bacillati</taxon>
        <taxon>Actinomycetota</taxon>
        <taxon>Actinomycetes</taxon>
        <taxon>Pseudonocardiales</taxon>
        <taxon>Pseudonocardiaceae</taxon>
        <taxon>Actinomycetospora</taxon>
    </lineage>
</organism>
<evidence type="ECO:0000256" key="2">
    <source>
        <dbReference type="SAM" id="SignalP"/>
    </source>
</evidence>
<dbReference type="EMBL" id="JBHSIM010000044">
    <property type="protein sequence ID" value="MFC4834878.1"/>
    <property type="molecule type" value="Genomic_DNA"/>
</dbReference>
<feature type="compositionally biased region" description="Pro residues" evidence="1">
    <location>
        <begin position="62"/>
        <end position="73"/>
    </location>
</feature>
<name>A0ABV9RM60_9PSEU</name>
<proteinExistence type="predicted"/>
<dbReference type="RefSeq" id="WP_274189662.1">
    <property type="nucleotide sequence ID" value="NZ_BAABHN010000044.1"/>
</dbReference>
<feature type="region of interest" description="Disordered" evidence="1">
    <location>
        <begin position="24"/>
        <end position="89"/>
    </location>
</feature>
<protein>
    <submittedName>
        <fullName evidence="3">Uncharacterized protein</fullName>
    </submittedName>
</protein>
<evidence type="ECO:0000313" key="3">
    <source>
        <dbReference type="EMBL" id="MFC4834878.1"/>
    </source>
</evidence>
<accession>A0ABV9RM60</accession>
<keyword evidence="4" id="KW-1185">Reference proteome</keyword>
<reference evidence="4" key="1">
    <citation type="journal article" date="2019" name="Int. J. Syst. Evol. Microbiol.">
        <title>The Global Catalogue of Microorganisms (GCM) 10K type strain sequencing project: providing services to taxonomists for standard genome sequencing and annotation.</title>
        <authorList>
            <consortium name="The Broad Institute Genomics Platform"/>
            <consortium name="The Broad Institute Genome Sequencing Center for Infectious Disease"/>
            <person name="Wu L."/>
            <person name="Ma J."/>
        </authorList>
    </citation>
    <scope>NUCLEOTIDE SEQUENCE [LARGE SCALE GENOMIC DNA]</scope>
    <source>
        <strain evidence="4">CCUG 50347</strain>
    </source>
</reference>
<evidence type="ECO:0000313" key="4">
    <source>
        <dbReference type="Proteomes" id="UP001595909"/>
    </source>
</evidence>
<feature type="chain" id="PRO_5046871382" evidence="2">
    <location>
        <begin position="21"/>
        <end position="255"/>
    </location>
</feature>
<gene>
    <name evidence="3" type="ORF">ACFPEL_20875</name>
</gene>
<feature type="signal peptide" evidence="2">
    <location>
        <begin position="1"/>
        <end position="20"/>
    </location>
</feature>
<sequence>MAACVSVLVLAGLVAVIAGAVGADRSTASRLAAEDGAGTSESDAPPSPAAATGAEEPTEPTDAPPEPSEPPAEPVAGPGPGRVPDAGTTTTLAVLPGWRVTPTQDVVEVPPGRFEGATILQRGAGTVVLVGLADPERVPARVDPARPDPAQEEALAAEAGRLADAYADLLAPGAETGALTDNDTSIADLPTRTSVRRVEGGALDGALVRVSTLAAPGRTVTVLAVARPAPDIDAEGDAADEVVRSLRLEDPAPAP</sequence>
<evidence type="ECO:0000256" key="1">
    <source>
        <dbReference type="SAM" id="MobiDB-lite"/>
    </source>
</evidence>
<dbReference type="Proteomes" id="UP001595909">
    <property type="component" value="Unassembled WGS sequence"/>
</dbReference>